<dbReference type="RefSeq" id="WP_058379156.1">
    <property type="nucleotide sequence ID" value="NZ_CP013480.3"/>
</dbReference>
<reference evidence="3" key="1">
    <citation type="submission" date="2015-12" db="EMBL/GenBank/DDBJ databases">
        <title>Complete genome sequence of Pandoraea norimbergensis DSM 11628.</title>
        <authorList>
            <person name="Ee R."/>
            <person name="Lim Y.-L."/>
            <person name="Yong D."/>
            <person name="Yin W.-F."/>
            <person name="Chan K.-G."/>
        </authorList>
    </citation>
    <scope>NUCLEOTIDE SEQUENCE [LARGE SCALE GENOMIC DNA]</scope>
    <source>
        <strain evidence="3">DSM 11628</strain>
    </source>
</reference>
<keyword evidence="3" id="KW-1185">Reference proteome</keyword>
<dbReference type="Proteomes" id="UP000060277">
    <property type="component" value="Chromosome"/>
</dbReference>
<dbReference type="EMBL" id="CP013480">
    <property type="protein sequence ID" value="ALS62293.1"/>
    <property type="molecule type" value="Genomic_DNA"/>
</dbReference>
<protein>
    <submittedName>
        <fullName evidence="2">Uncharacterized protein</fullName>
    </submittedName>
</protein>
<feature type="region of interest" description="Disordered" evidence="1">
    <location>
        <begin position="1"/>
        <end position="20"/>
    </location>
</feature>
<gene>
    <name evidence="2" type="ORF">AT302_23385</name>
</gene>
<evidence type="ECO:0000313" key="2">
    <source>
        <dbReference type="EMBL" id="ALS62293.1"/>
    </source>
</evidence>
<organism evidence="2 3">
    <name type="scientific">Pandoraea norimbergensis</name>
    <dbReference type="NCBI Taxonomy" id="93219"/>
    <lineage>
        <taxon>Bacteria</taxon>
        <taxon>Pseudomonadati</taxon>
        <taxon>Pseudomonadota</taxon>
        <taxon>Betaproteobacteria</taxon>
        <taxon>Burkholderiales</taxon>
        <taxon>Burkholderiaceae</taxon>
        <taxon>Pandoraea</taxon>
    </lineage>
</organism>
<evidence type="ECO:0000256" key="1">
    <source>
        <dbReference type="SAM" id="MobiDB-lite"/>
    </source>
</evidence>
<proteinExistence type="predicted"/>
<sequence length="115" mass="12562">MTPASQAEKSALANGAGSPTAISIINHRSKAMNRNQYEVARRARVEREVRASSGPEDSEADIQEMIEDAIEEELRAEAHDREEDLAMFGSPEDTPCIQSADIWGTGEGQYHGFIG</sequence>
<name>A0ABN4JQU9_9BURK</name>
<accession>A0ABN4JQU9</accession>
<evidence type="ECO:0000313" key="3">
    <source>
        <dbReference type="Proteomes" id="UP000060277"/>
    </source>
</evidence>